<name>A0A9N7TVW6_PLEPL</name>
<evidence type="ECO:0000313" key="3">
    <source>
        <dbReference type="Proteomes" id="UP001153269"/>
    </source>
</evidence>
<reference evidence="2" key="1">
    <citation type="submission" date="2020-03" db="EMBL/GenBank/DDBJ databases">
        <authorList>
            <person name="Weist P."/>
        </authorList>
    </citation>
    <scope>NUCLEOTIDE SEQUENCE</scope>
</reference>
<protein>
    <submittedName>
        <fullName evidence="2">Uncharacterized protein</fullName>
    </submittedName>
</protein>
<sequence>MEAPEILILPGGSLISTEAFGSSDAFWEFVGEEVTRSEAGAAGGRLCGADVVGYGNFSYASRMNKAVVVFLKVQKCVAQLVESQDQLVQVSPLAVPSTRVTVSGVPPFISNQALERFFPKILRLRFNRGRYIQQSGVKKNYPPDSAASSERPTMSLKKIKQEADRPDYNSTDEGQGAAELRERVRKMTRRMEFKKEADWSD</sequence>
<evidence type="ECO:0000313" key="2">
    <source>
        <dbReference type="EMBL" id="CAB1420110.1"/>
    </source>
</evidence>
<gene>
    <name evidence="2" type="ORF">PLEPLA_LOCUS7985</name>
</gene>
<dbReference type="Proteomes" id="UP001153269">
    <property type="component" value="Unassembled WGS sequence"/>
</dbReference>
<proteinExistence type="predicted"/>
<dbReference type="AlphaFoldDB" id="A0A9N7TVW6"/>
<feature type="region of interest" description="Disordered" evidence="1">
    <location>
        <begin position="136"/>
        <end position="183"/>
    </location>
</feature>
<comment type="caution">
    <text evidence="2">The sequence shown here is derived from an EMBL/GenBank/DDBJ whole genome shotgun (WGS) entry which is preliminary data.</text>
</comment>
<evidence type="ECO:0000256" key="1">
    <source>
        <dbReference type="SAM" id="MobiDB-lite"/>
    </source>
</evidence>
<keyword evidence="3" id="KW-1185">Reference proteome</keyword>
<organism evidence="2 3">
    <name type="scientific">Pleuronectes platessa</name>
    <name type="common">European plaice</name>
    <dbReference type="NCBI Taxonomy" id="8262"/>
    <lineage>
        <taxon>Eukaryota</taxon>
        <taxon>Metazoa</taxon>
        <taxon>Chordata</taxon>
        <taxon>Craniata</taxon>
        <taxon>Vertebrata</taxon>
        <taxon>Euteleostomi</taxon>
        <taxon>Actinopterygii</taxon>
        <taxon>Neopterygii</taxon>
        <taxon>Teleostei</taxon>
        <taxon>Neoteleostei</taxon>
        <taxon>Acanthomorphata</taxon>
        <taxon>Carangaria</taxon>
        <taxon>Pleuronectiformes</taxon>
        <taxon>Pleuronectoidei</taxon>
        <taxon>Pleuronectidae</taxon>
        <taxon>Pleuronectes</taxon>
    </lineage>
</organism>
<dbReference type="EMBL" id="CADEAL010000435">
    <property type="protein sequence ID" value="CAB1420110.1"/>
    <property type="molecule type" value="Genomic_DNA"/>
</dbReference>
<accession>A0A9N7TVW6</accession>